<dbReference type="Gene3D" id="1.10.132.120">
    <property type="match status" value="1"/>
</dbReference>
<gene>
    <name evidence="8" type="ORF">UW21_C0027G0010</name>
</gene>
<evidence type="ECO:0000256" key="4">
    <source>
        <dbReference type="ARBA" id="ARBA00023029"/>
    </source>
</evidence>
<comment type="catalytic activity">
    <reaction evidence="1">
        <text>ATP-independent breakage of single-stranded DNA, followed by passage and rejoining.</text>
        <dbReference type="EC" id="5.6.2.1"/>
    </reaction>
</comment>
<name>A0A0G1GD82_9BACT</name>
<evidence type="ECO:0000313" key="9">
    <source>
        <dbReference type="Proteomes" id="UP000034192"/>
    </source>
</evidence>
<evidence type="ECO:0000256" key="5">
    <source>
        <dbReference type="ARBA" id="ARBA00023125"/>
    </source>
</evidence>
<evidence type="ECO:0000256" key="2">
    <source>
        <dbReference type="ARBA" id="ARBA00006645"/>
    </source>
</evidence>
<dbReference type="Proteomes" id="UP000034192">
    <property type="component" value="Unassembled WGS sequence"/>
</dbReference>
<dbReference type="InterPro" id="IPR011010">
    <property type="entry name" value="DNA_brk_join_enz"/>
</dbReference>
<evidence type="ECO:0000256" key="6">
    <source>
        <dbReference type="ARBA" id="ARBA00023235"/>
    </source>
</evidence>
<dbReference type="PATRIC" id="fig|1618580.3.peg.305"/>
<dbReference type="SUPFAM" id="SSF56349">
    <property type="entry name" value="DNA breaking-rejoining enzymes"/>
    <property type="match status" value="1"/>
</dbReference>
<organism evidence="8 9">
    <name type="scientific">Candidatus Woesebacteria bacterium GW2011_GWB1_44_11b</name>
    <dbReference type="NCBI Taxonomy" id="1618580"/>
    <lineage>
        <taxon>Bacteria</taxon>
        <taxon>Candidatus Woeseibacteriota</taxon>
    </lineage>
</organism>
<protein>
    <recommendedName>
        <fullName evidence="3">DNA topoisomerase</fullName>
        <ecNumber evidence="3">5.6.2.1</ecNumber>
    </recommendedName>
</protein>
<dbReference type="EMBL" id="LCHL01000027">
    <property type="protein sequence ID" value="KKT32308.1"/>
    <property type="molecule type" value="Genomic_DNA"/>
</dbReference>
<dbReference type="Pfam" id="PF01028">
    <property type="entry name" value="Topoisom_I"/>
    <property type="match status" value="1"/>
</dbReference>
<feature type="domain" description="DNA topoisomerase I catalytic core eukaryotic-type" evidence="7">
    <location>
        <begin position="4"/>
        <end position="208"/>
    </location>
</feature>
<dbReference type="AlphaFoldDB" id="A0A0G1GD82"/>
<evidence type="ECO:0000256" key="1">
    <source>
        <dbReference type="ARBA" id="ARBA00000213"/>
    </source>
</evidence>
<accession>A0A0G1GD82</accession>
<evidence type="ECO:0000313" key="8">
    <source>
        <dbReference type="EMBL" id="KKT32308.1"/>
    </source>
</evidence>
<keyword evidence="5" id="KW-0238">DNA-binding</keyword>
<dbReference type="InterPro" id="IPR014711">
    <property type="entry name" value="TopoI_cat_a-hlx-sub_euk"/>
</dbReference>
<dbReference type="InterPro" id="IPR001631">
    <property type="entry name" value="TopoI"/>
</dbReference>
<dbReference type="GO" id="GO:0006265">
    <property type="term" value="P:DNA topological change"/>
    <property type="evidence" value="ECO:0007669"/>
    <property type="project" value="InterPro"/>
</dbReference>
<dbReference type="PROSITE" id="PS52038">
    <property type="entry name" value="TOPO_IB_2"/>
    <property type="match status" value="1"/>
</dbReference>
<dbReference type="EC" id="5.6.2.1" evidence="3"/>
<sequence>MVAFGERLPTLRRAMRGHMRERTLSRDRLIATVVWLLEHTFIRVGNKTYADQNQSYGLTTMRNKHVGVKGNTVTFSFKGKSGVEHELDVTNPTVAKTIKACIDLPGYELFQYVDEDDKRHVVDSADVNSYLRAHTGADFSAKDFRTWGGSVLAGDSLYHKGNAENPKQLKSNIADVVAVVSDHLGNTKKICRTYYIHPAIISSYEREILVPHFARSYGKKSSKKLALTAEEYATWSLIKDS</sequence>
<evidence type="ECO:0000256" key="3">
    <source>
        <dbReference type="ARBA" id="ARBA00012891"/>
    </source>
</evidence>
<dbReference type="Gene3D" id="3.90.15.10">
    <property type="entry name" value="Topoisomerase I, Chain A, domain 3"/>
    <property type="match status" value="1"/>
</dbReference>
<dbReference type="GO" id="GO:0003677">
    <property type="term" value="F:DNA binding"/>
    <property type="evidence" value="ECO:0007669"/>
    <property type="project" value="UniProtKB-KW"/>
</dbReference>
<reference evidence="8 9" key="1">
    <citation type="journal article" date="2015" name="Nature">
        <title>rRNA introns, odd ribosomes, and small enigmatic genomes across a large radiation of phyla.</title>
        <authorList>
            <person name="Brown C.T."/>
            <person name="Hug L.A."/>
            <person name="Thomas B.C."/>
            <person name="Sharon I."/>
            <person name="Castelle C.J."/>
            <person name="Singh A."/>
            <person name="Wilkins M.J."/>
            <person name="Williams K.H."/>
            <person name="Banfield J.F."/>
        </authorList>
    </citation>
    <scope>NUCLEOTIDE SEQUENCE [LARGE SCALE GENOMIC DNA]</scope>
</reference>
<dbReference type="PRINTS" id="PR00416">
    <property type="entry name" value="EUTPISMRASEI"/>
</dbReference>
<proteinExistence type="inferred from homology"/>
<evidence type="ECO:0000259" key="7">
    <source>
        <dbReference type="Pfam" id="PF01028"/>
    </source>
</evidence>
<dbReference type="InterPro" id="IPR013500">
    <property type="entry name" value="TopoI_cat_euk"/>
</dbReference>
<keyword evidence="4" id="KW-0799">Topoisomerase</keyword>
<dbReference type="GO" id="GO:0003917">
    <property type="term" value="F:DNA topoisomerase type I (single strand cut, ATP-independent) activity"/>
    <property type="evidence" value="ECO:0007669"/>
    <property type="project" value="UniProtKB-EC"/>
</dbReference>
<keyword evidence="6 8" id="KW-0413">Isomerase</keyword>
<comment type="similarity">
    <text evidence="2">Belongs to the type IB topoisomerase family.</text>
</comment>
<comment type="caution">
    <text evidence="8">The sequence shown here is derived from an EMBL/GenBank/DDBJ whole genome shotgun (WGS) entry which is preliminary data.</text>
</comment>